<dbReference type="OrthoDB" id="327389at2759"/>
<dbReference type="EMBL" id="RRYP01000078">
    <property type="protein sequence ID" value="TNV88081.1"/>
    <property type="molecule type" value="Genomic_DNA"/>
</dbReference>
<gene>
    <name evidence="1" type="ORF">FGO68_gene9455</name>
</gene>
<proteinExistence type="predicted"/>
<reference evidence="1" key="1">
    <citation type="submission" date="2019-06" db="EMBL/GenBank/DDBJ databases">
        <authorList>
            <person name="Zheng W."/>
        </authorList>
    </citation>
    <scope>NUCLEOTIDE SEQUENCE</scope>
    <source>
        <strain evidence="1">QDHG01</strain>
    </source>
</reference>
<evidence type="ECO:0000313" key="1">
    <source>
        <dbReference type="EMBL" id="TNV88081.1"/>
    </source>
</evidence>
<keyword evidence="2" id="KW-1185">Reference proteome</keyword>
<dbReference type="AlphaFoldDB" id="A0A8J8P601"/>
<organism evidence="1 2">
    <name type="scientific">Halteria grandinella</name>
    <dbReference type="NCBI Taxonomy" id="5974"/>
    <lineage>
        <taxon>Eukaryota</taxon>
        <taxon>Sar</taxon>
        <taxon>Alveolata</taxon>
        <taxon>Ciliophora</taxon>
        <taxon>Intramacronucleata</taxon>
        <taxon>Spirotrichea</taxon>
        <taxon>Stichotrichia</taxon>
        <taxon>Sporadotrichida</taxon>
        <taxon>Halteriidae</taxon>
        <taxon>Halteria</taxon>
    </lineage>
</organism>
<evidence type="ECO:0000313" key="2">
    <source>
        <dbReference type="Proteomes" id="UP000785679"/>
    </source>
</evidence>
<sequence length="726" mass="83459">MNSLVMLPVQDDETFPIKYNLTIENSIFNHFSSCGSILSNYNQTQFYLNKPTYNLIFTYFMYQLYPLHLQNSINAHLMSHYHSGRTAYGHLIGDYYVSAFSRFNANMNFTRQINIRGNTFSNLNKLKRSFNDDDYYRMFHYGSLPRVQNETIRDLGLVVQIMDNFDTSYIAIEGNSFTDTQQEFWDQTYFTGKESMCNFASNQYFALVYNDILASGEDRIIQLTHLISIKQVRNSLVLIANNSFSNLTMSGPIIHIEERRGRAWTPIIIARNNFTMIHGQINSNIINIIRDISWKIYEYSHITQDLTPLGLTLEPIYMFFYSYCQYGGSIVISQNRFSYIAGCPDVDAGVLSISVKQETQKFETLPESYARNHVLYRDFSQGALFDYQWMEEKLYFASPVIHVPSAGGYIFYNRSGVNISGNEYANVSMGAQRMQDNHNIVGALIKVVNVVTTQISGEKYVNVGAHTTEFSEYLLKNILFKTTSSNNKKLLFMDQYNIDQGLVNFFDDTLSQTLISIESSLEVILGGANYFENIWLIDRIDALSRNQNMGILLRVNYLQGTITIGSSKGRTTTVKDIVGFMNIQTIEGPEYQLDISLALQTQKVSQYGAGAPLYHIHSSTNLISKQIRLTQMVTLQKWQQYFQLILMTRHLIMCLLYYISLKLDSLTFKQMEHINTSISLHALFRSITLQLQVLAQTILHFSSLDSRLLSNRIVLAIYILKRILAL</sequence>
<name>A0A8J8P601_HALGN</name>
<comment type="caution">
    <text evidence="1">The sequence shown here is derived from an EMBL/GenBank/DDBJ whole genome shotgun (WGS) entry which is preliminary data.</text>
</comment>
<accession>A0A8J8P601</accession>
<protein>
    <submittedName>
        <fullName evidence="1">Uncharacterized protein</fullName>
    </submittedName>
</protein>
<dbReference type="Proteomes" id="UP000785679">
    <property type="component" value="Unassembled WGS sequence"/>
</dbReference>